<dbReference type="AlphaFoldDB" id="A0A4R5FVJ2"/>
<dbReference type="PANTHER" id="PTHR42912:SF93">
    <property type="entry name" value="N6-ADENOSINE-METHYLTRANSFERASE TMT1A"/>
    <property type="match status" value="1"/>
</dbReference>
<dbReference type="Proteomes" id="UP000295136">
    <property type="component" value="Unassembled WGS sequence"/>
</dbReference>
<organism evidence="3 4">
    <name type="scientific">Nonomuraea mesophila</name>
    <dbReference type="NCBI Taxonomy" id="2530382"/>
    <lineage>
        <taxon>Bacteria</taxon>
        <taxon>Bacillati</taxon>
        <taxon>Actinomycetota</taxon>
        <taxon>Actinomycetes</taxon>
        <taxon>Streptosporangiales</taxon>
        <taxon>Streptosporangiaceae</taxon>
        <taxon>Nonomuraea</taxon>
    </lineage>
</organism>
<dbReference type="GO" id="GO:0032259">
    <property type="term" value="P:methylation"/>
    <property type="evidence" value="ECO:0007669"/>
    <property type="project" value="UniProtKB-KW"/>
</dbReference>
<feature type="domain" description="Methyltransferase" evidence="2">
    <location>
        <begin position="58"/>
        <end position="151"/>
    </location>
</feature>
<proteinExistence type="predicted"/>
<comment type="caution">
    <text evidence="3">The sequence shown here is derived from an EMBL/GenBank/DDBJ whole genome shotgun (WGS) entry which is preliminary data.</text>
</comment>
<dbReference type="InterPro" id="IPR041698">
    <property type="entry name" value="Methyltransf_25"/>
</dbReference>
<dbReference type="RefSeq" id="WP_132628615.1">
    <property type="nucleotide sequence ID" value="NZ_SMLD01000009.1"/>
</dbReference>
<keyword evidence="3" id="KW-0489">Methyltransferase</keyword>
<dbReference type="GO" id="GO:0008168">
    <property type="term" value="F:methyltransferase activity"/>
    <property type="evidence" value="ECO:0007669"/>
    <property type="project" value="UniProtKB-KW"/>
</dbReference>
<evidence type="ECO:0000313" key="3">
    <source>
        <dbReference type="EMBL" id="TDE58466.1"/>
    </source>
</evidence>
<keyword evidence="3" id="KW-0808">Transferase</keyword>
<gene>
    <name evidence="3" type="ORF">E1295_05790</name>
</gene>
<protein>
    <submittedName>
        <fullName evidence="3">Class I SAM-dependent methyltransferase</fullName>
    </submittedName>
</protein>
<dbReference type="Gene3D" id="3.40.50.150">
    <property type="entry name" value="Vaccinia Virus protein VP39"/>
    <property type="match status" value="1"/>
</dbReference>
<evidence type="ECO:0000256" key="1">
    <source>
        <dbReference type="SAM" id="MobiDB-lite"/>
    </source>
</evidence>
<feature type="region of interest" description="Disordered" evidence="1">
    <location>
        <begin position="1"/>
        <end position="21"/>
    </location>
</feature>
<dbReference type="CDD" id="cd02440">
    <property type="entry name" value="AdoMet_MTases"/>
    <property type="match status" value="1"/>
</dbReference>
<dbReference type="EMBL" id="SMLD01000009">
    <property type="protein sequence ID" value="TDE58466.1"/>
    <property type="molecule type" value="Genomic_DNA"/>
</dbReference>
<keyword evidence="4" id="KW-1185">Reference proteome</keyword>
<dbReference type="PANTHER" id="PTHR42912">
    <property type="entry name" value="METHYLTRANSFERASE"/>
    <property type="match status" value="1"/>
</dbReference>
<dbReference type="InterPro" id="IPR050508">
    <property type="entry name" value="Methyltransf_Superfamily"/>
</dbReference>
<accession>A0A4R5FVJ2</accession>
<dbReference type="InterPro" id="IPR029063">
    <property type="entry name" value="SAM-dependent_MTases_sf"/>
</dbReference>
<name>A0A4R5FVJ2_9ACTN</name>
<evidence type="ECO:0000259" key="2">
    <source>
        <dbReference type="Pfam" id="PF13649"/>
    </source>
</evidence>
<sequence length="227" mass="24843">MDSTRRHGQAPGDVTGETNGQHAELFWERHYRARRAWDARANPLLTETAAPLRPGAALDLGCGAGGDTLWLARRGWHVTAVDISTTAVVRVRERARDLGVADRVVAEHHDLARSFPDGEFDLVSAHYFHTPFPLLRDRVLRTAAHALRPGGLLLVVDHGSTAPWSWNQDPDVRYPTPAEIAAGLGLDPARWSVLRSDTPSRRATGPAGESATVIDHVLVVRRATEAE</sequence>
<evidence type="ECO:0000313" key="4">
    <source>
        <dbReference type="Proteomes" id="UP000295136"/>
    </source>
</evidence>
<reference evidence="3 4" key="1">
    <citation type="submission" date="2019-03" db="EMBL/GenBank/DDBJ databases">
        <title>Draft genome sequences of novel Actinobacteria.</title>
        <authorList>
            <person name="Sahin N."/>
            <person name="Ay H."/>
            <person name="Saygin H."/>
        </authorList>
    </citation>
    <scope>NUCLEOTIDE SEQUENCE [LARGE SCALE GENOMIC DNA]</scope>
    <source>
        <strain evidence="3 4">6K102</strain>
    </source>
</reference>
<dbReference type="Pfam" id="PF13649">
    <property type="entry name" value="Methyltransf_25"/>
    <property type="match status" value="1"/>
</dbReference>
<dbReference type="SUPFAM" id="SSF53335">
    <property type="entry name" value="S-adenosyl-L-methionine-dependent methyltransferases"/>
    <property type="match status" value="1"/>
</dbReference>